<feature type="domain" description="Teneurin-like YD-shell" evidence="3">
    <location>
        <begin position="618"/>
        <end position="862"/>
    </location>
</feature>
<protein>
    <submittedName>
        <fullName evidence="4">RHS repeat-associated core domain-containing protein</fullName>
    </submittedName>
</protein>
<reference evidence="4" key="1">
    <citation type="submission" date="2024-07" db="EMBL/GenBank/DDBJ databases">
        <authorList>
            <person name="Yu S.T."/>
        </authorList>
    </citation>
    <scope>NUCLEOTIDE SEQUENCE</scope>
    <source>
        <strain evidence="4">R08</strain>
    </source>
</reference>
<feature type="region of interest" description="Disordered" evidence="2">
    <location>
        <begin position="1"/>
        <end position="57"/>
    </location>
</feature>
<dbReference type="PANTHER" id="PTHR32305:SF15">
    <property type="entry name" value="PROTEIN RHSA-RELATED"/>
    <property type="match status" value="1"/>
</dbReference>
<evidence type="ECO:0000256" key="2">
    <source>
        <dbReference type="SAM" id="MobiDB-lite"/>
    </source>
</evidence>
<gene>
    <name evidence="4" type="ORF">AB5J58_21250</name>
</gene>
<dbReference type="NCBIfam" id="TIGR03696">
    <property type="entry name" value="Rhs_assc_core"/>
    <property type="match status" value="1"/>
</dbReference>
<feature type="compositionally biased region" description="Low complexity" evidence="2">
    <location>
        <begin position="32"/>
        <end position="43"/>
    </location>
</feature>
<accession>A0AB39MBU4</accession>
<dbReference type="Pfam" id="PF25023">
    <property type="entry name" value="TEN_YD-shell"/>
    <property type="match status" value="1"/>
</dbReference>
<dbReference type="PANTHER" id="PTHR32305">
    <property type="match status" value="1"/>
</dbReference>
<sequence length="930" mass="96871">MTEAPDSQEASLSAEETASAKARESGKAVEVASETTATSLTSAKPDGSFTKSVSPLPVRVKQPDGSWAGVDANLVKTDGGWAPKVSASALKFSDGGSDPLVTLGSGDTSLALSWPADLPQPTVSGTTATYANVLPDVDLQLTANGQGGFAEVLVVKTTQAATSPDLAKLTLATKTEGVKLSADDAGNLSATDSSGSLAFHAPAPVMWDSTSTTTAAARAKKSTGSASSAEAASGDGTVDPQPGPVTAAVDTRVGADGSISLTPDVGMLSSSSTHFPVYVDPSWQPVTESNPSFTYVQQAYPNTSHWNESGARLGIGYQGWSSPYGIERAYYQFDVSGVTGADIHSATLHAQQVYSANLACTAYQVDEVNVDHISSSTTWNSQPAQFGQTSHAAVGGTGGSGCADPADFDLDVTQAVANDGDGTVTFLLKTDDEADKLKFKRLSTNPTVDINYAPVPHDQGHIPWQQYGSVRLDDSLVAGPNYSTGDLVLDATDLDLNAVGQSLQLTRSASSFPMPTGSVPNGWYADYDRTLDLAGSQRITAYGTSGEDMVFTQNSDGTYANAKGYHAKLVKNSDGSYTLTHTQSGSKDTYNSAGNLTAVTDRNSDKIETRTDKVSGKVLTYTYDSQSRLKYAEEDSGSTRAASWLYCYDKAGNLTVYSGTADACSDSGLTTYTYNAANQITALNGDTSGWSYDKNGNELSAASTLGARTGETYNDFNQLTALTTAGTTHHYAYAGTDSSQRLTEDTTRIDQGPLGISTTTTGTTSTGIVRDPAGTLIGMTTNGGAHYYTTNNQGAPATLTSTTGTVENTWDYGPTGSARPTTSTTVAQPFGYTGAYLDTTGLYKMGARSYDRTTNRFTQPDPSGKETNPYLYTSGDPVNRTDPSGLFSLGDALGIAGDLVTGSYHLYQGDSQALWGDALGVIAGGITGLA</sequence>
<proteinExistence type="predicted"/>
<feature type="compositionally biased region" description="Low complexity" evidence="2">
    <location>
        <begin position="212"/>
        <end position="234"/>
    </location>
</feature>
<dbReference type="InterPro" id="IPR050708">
    <property type="entry name" value="T6SS_VgrG/RHS"/>
</dbReference>
<dbReference type="InterPro" id="IPR022385">
    <property type="entry name" value="Rhs_assc_core"/>
</dbReference>
<dbReference type="RefSeq" id="WP_369188692.1">
    <property type="nucleotide sequence ID" value="NZ_CP163431.1"/>
</dbReference>
<evidence type="ECO:0000259" key="3">
    <source>
        <dbReference type="Pfam" id="PF25023"/>
    </source>
</evidence>
<name>A0AB39MBU4_9ACTN</name>
<organism evidence="4">
    <name type="scientific">Streptomyces sp. R08</name>
    <dbReference type="NCBI Taxonomy" id="3238624"/>
    <lineage>
        <taxon>Bacteria</taxon>
        <taxon>Bacillati</taxon>
        <taxon>Actinomycetota</taxon>
        <taxon>Actinomycetes</taxon>
        <taxon>Kitasatosporales</taxon>
        <taxon>Streptomycetaceae</taxon>
        <taxon>Streptomyces</taxon>
    </lineage>
</organism>
<evidence type="ECO:0000313" key="4">
    <source>
        <dbReference type="EMBL" id="XDQ02577.1"/>
    </source>
</evidence>
<keyword evidence="1" id="KW-0677">Repeat</keyword>
<dbReference type="Gene3D" id="2.180.10.10">
    <property type="entry name" value="RHS repeat-associated core"/>
    <property type="match status" value="1"/>
</dbReference>
<feature type="compositionally biased region" description="Low complexity" evidence="2">
    <location>
        <begin position="9"/>
        <end position="20"/>
    </location>
</feature>
<dbReference type="AlphaFoldDB" id="A0AB39MBU4"/>
<feature type="region of interest" description="Disordered" evidence="2">
    <location>
        <begin position="212"/>
        <end position="246"/>
    </location>
</feature>
<dbReference type="InterPro" id="IPR056823">
    <property type="entry name" value="TEN-like_YD-shell"/>
</dbReference>
<dbReference type="EMBL" id="CP163431">
    <property type="protein sequence ID" value="XDQ02577.1"/>
    <property type="molecule type" value="Genomic_DNA"/>
</dbReference>
<evidence type="ECO:0000256" key="1">
    <source>
        <dbReference type="ARBA" id="ARBA00022737"/>
    </source>
</evidence>